<evidence type="ECO:0000259" key="1">
    <source>
        <dbReference type="Pfam" id="PF12274"/>
    </source>
</evidence>
<organism evidence="2 3">
    <name type="scientific">Chenopodium quinoa</name>
    <name type="common">Quinoa</name>
    <dbReference type="NCBI Taxonomy" id="63459"/>
    <lineage>
        <taxon>Eukaryota</taxon>
        <taxon>Viridiplantae</taxon>
        <taxon>Streptophyta</taxon>
        <taxon>Embryophyta</taxon>
        <taxon>Tracheophyta</taxon>
        <taxon>Spermatophyta</taxon>
        <taxon>Magnoliopsida</taxon>
        <taxon>eudicotyledons</taxon>
        <taxon>Gunneridae</taxon>
        <taxon>Pentapetalae</taxon>
        <taxon>Caryophyllales</taxon>
        <taxon>Chenopodiaceae</taxon>
        <taxon>Chenopodioideae</taxon>
        <taxon>Atripliceae</taxon>
        <taxon>Chenopodium</taxon>
    </lineage>
</organism>
<feature type="domain" description="DUF3615" evidence="1">
    <location>
        <begin position="181"/>
        <end position="277"/>
    </location>
</feature>
<evidence type="ECO:0000313" key="3">
    <source>
        <dbReference type="Proteomes" id="UP000596660"/>
    </source>
</evidence>
<dbReference type="PANTHER" id="PTHR34710">
    <property type="entry name" value="OS03G0834100 PROTEIN"/>
    <property type="match status" value="1"/>
</dbReference>
<dbReference type="Pfam" id="PF12274">
    <property type="entry name" value="DUF3615"/>
    <property type="match status" value="1"/>
</dbReference>
<name>A0A803LFJ1_CHEQI</name>
<dbReference type="Gramene" id="AUR62011947-RA">
    <property type="protein sequence ID" value="AUR62011947-RA:cds"/>
    <property type="gene ID" value="AUR62011947"/>
</dbReference>
<dbReference type="InterPro" id="IPR022059">
    <property type="entry name" value="DUF3615"/>
</dbReference>
<accession>A0A803LFJ1</accession>
<sequence>RQQVFSPTFHLRKRRRKSAVDVGTCPYNLRPATALPSEDSCVILSDSEDEGFDKGPEARRQKYAIMAVNVYNNRCSSNFELVETGPLAAGYISTAQKADTLGCLYCCSNNIHHPHFHESFQRGAEHLYPTLCSQLQEIRTYIAEGLKKAEKEEALFIPNFSHPGVKYLPNMSTKDIAMEDVALHFFYEKEGTNFELVKKGPIATSRISIGLIRHLNFEAKDKIDPDVPVQTFFAQVIRNRFFYFANFCKCLGPSDSLPDKADICGCRYCDKTHVHHPPGSGYLTGRECLNGRE</sequence>
<protein>
    <recommendedName>
        <fullName evidence="1">DUF3615 domain-containing protein</fullName>
    </recommendedName>
</protein>
<dbReference type="Proteomes" id="UP000596660">
    <property type="component" value="Unplaced"/>
</dbReference>
<proteinExistence type="predicted"/>
<evidence type="ECO:0000313" key="2">
    <source>
        <dbReference type="EnsemblPlants" id="AUR62011947-RA:cds"/>
    </source>
</evidence>
<dbReference type="EnsemblPlants" id="AUR62011947-RA">
    <property type="protein sequence ID" value="AUR62011947-RA:cds"/>
    <property type="gene ID" value="AUR62011947"/>
</dbReference>
<reference evidence="2" key="1">
    <citation type="journal article" date="2017" name="Nature">
        <title>The genome of Chenopodium quinoa.</title>
        <authorList>
            <person name="Jarvis D.E."/>
            <person name="Ho Y.S."/>
            <person name="Lightfoot D.J."/>
            <person name="Schmoeckel S.M."/>
            <person name="Li B."/>
            <person name="Borm T.J.A."/>
            <person name="Ohyanagi H."/>
            <person name="Mineta K."/>
            <person name="Michell C.T."/>
            <person name="Saber N."/>
            <person name="Kharbatia N.M."/>
            <person name="Rupper R.R."/>
            <person name="Sharp A.R."/>
            <person name="Dally N."/>
            <person name="Boughton B.A."/>
            <person name="Woo Y.H."/>
            <person name="Gao G."/>
            <person name="Schijlen E.G.W.M."/>
            <person name="Guo X."/>
            <person name="Momin A.A."/>
            <person name="Negrao S."/>
            <person name="Al-Babili S."/>
            <person name="Gehring C."/>
            <person name="Roessner U."/>
            <person name="Jung C."/>
            <person name="Murphy K."/>
            <person name="Arold S.T."/>
            <person name="Gojobori T."/>
            <person name="van der Linden C.G."/>
            <person name="van Loo E.N."/>
            <person name="Jellen E.N."/>
            <person name="Maughan P.J."/>
            <person name="Tester M."/>
        </authorList>
    </citation>
    <scope>NUCLEOTIDE SEQUENCE [LARGE SCALE GENOMIC DNA]</scope>
    <source>
        <strain evidence="2">cv. PI 614886</strain>
    </source>
</reference>
<dbReference type="AlphaFoldDB" id="A0A803LFJ1"/>
<dbReference type="PANTHER" id="PTHR34710:SF20">
    <property type="entry name" value="OS10G0550200 PROTEIN"/>
    <property type="match status" value="1"/>
</dbReference>
<reference evidence="2" key="2">
    <citation type="submission" date="2021-03" db="UniProtKB">
        <authorList>
            <consortium name="EnsemblPlants"/>
        </authorList>
    </citation>
    <scope>IDENTIFICATION</scope>
</reference>
<keyword evidence="3" id="KW-1185">Reference proteome</keyword>